<keyword evidence="1" id="KW-0472">Membrane</keyword>
<protein>
    <submittedName>
        <fullName evidence="2">Uncharacterized protein</fullName>
    </submittedName>
</protein>
<reference evidence="3" key="1">
    <citation type="journal article" date="2020" name="Nat. Commun.">
        <title>Genome assembly of wild tea tree DASZ reveals pedigree and selection history of tea varieties.</title>
        <authorList>
            <person name="Zhang W."/>
            <person name="Zhang Y."/>
            <person name="Qiu H."/>
            <person name="Guo Y."/>
            <person name="Wan H."/>
            <person name="Zhang X."/>
            <person name="Scossa F."/>
            <person name="Alseekh S."/>
            <person name="Zhang Q."/>
            <person name="Wang P."/>
            <person name="Xu L."/>
            <person name="Schmidt M.H."/>
            <person name="Jia X."/>
            <person name="Li D."/>
            <person name="Zhu A."/>
            <person name="Guo F."/>
            <person name="Chen W."/>
            <person name="Ni D."/>
            <person name="Usadel B."/>
            <person name="Fernie A.R."/>
            <person name="Wen W."/>
        </authorList>
    </citation>
    <scope>NUCLEOTIDE SEQUENCE [LARGE SCALE GENOMIC DNA]</scope>
    <source>
        <strain evidence="3">cv. G240</strain>
    </source>
</reference>
<evidence type="ECO:0000313" key="2">
    <source>
        <dbReference type="EMBL" id="KAF5940946.1"/>
    </source>
</evidence>
<organism evidence="2 3">
    <name type="scientific">Camellia sinensis</name>
    <name type="common">Tea plant</name>
    <name type="synonym">Thea sinensis</name>
    <dbReference type="NCBI Taxonomy" id="4442"/>
    <lineage>
        <taxon>Eukaryota</taxon>
        <taxon>Viridiplantae</taxon>
        <taxon>Streptophyta</taxon>
        <taxon>Embryophyta</taxon>
        <taxon>Tracheophyta</taxon>
        <taxon>Spermatophyta</taxon>
        <taxon>Magnoliopsida</taxon>
        <taxon>eudicotyledons</taxon>
        <taxon>Gunneridae</taxon>
        <taxon>Pentapetalae</taxon>
        <taxon>asterids</taxon>
        <taxon>Ericales</taxon>
        <taxon>Theaceae</taxon>
        <taxon>Camellia</taxon>
    </lineage>
</organism>
<evidence type="ECO:0000313" key="3">
    <source>
        <dbReference type="Proteomes" id="UP000593564"/>
    </source>
</evidence>
<accession>A0A7J7GNB7</accession>
<keyword evidence="1" id="KW-1133">Transmembrane helix</keyword>
<dbReference type="PANTHER" id="PTHR31170">
    <property type="entry name" value="BNAC04G53230D PROTEIN"/>
    <property type="match status" value="1"/>
</dbReference>
<evidence type="ECO:0000256" key="1">
    <source>
        <dbReference type="SAM" id="Phobius"/>
    </source>
</evidence>
<dbReference type="Proteomes" id="UP000593564">
    <property type="component" value="Unassembled WGS sequence"/>
</dbReference>
<keyword evidence="3" id="KW-1185">Reference proteome</keyword>
<comment type="caution">
    <text evidence="2">The sequence shown here is derived from an EMBL/GenBank/DDBJ whole genome shotgun (WGS) entry which is preliminary data.</text>
</comment>
<proteinExistence type="predicted"/>
<dbReference type="Pfam" id="PF03140">
    <property type="entry name" value="DUF247"/>
    <property type="match status" value="1"/>
</dbReference>
<keyword evidence="1" id="KW-0812">Transmembrane</keyword>
<dbReference type="PANTHER" id="PTHR31170:SF20">
    <property type="entry name" value="DUF247 DOMAIN PROTEIN"/>
    <property type="match status" value="1"/>
</dbReference>
<dbReference type="AlphaFoldDB" id="A0A7J7GNB7"/>
<feature type="transmembrane region" description="Helical" evidence="1">
    <location>
        <begin position="403"/>
        <end position="424"/>
    </location>
</feature>
<gene>
    <name evidence="2" type="ORF">HYC85_022113</name>
</gene>
<name>A0A7J7GNB7_CAMSI</name>
<reference evidence="2 3" key="2">
    <citation type="submission" date="2020-07" db="EMBL/GenBank/DDBJ databases">
        <title>Genome assembly of wild tea tree DASZ reveals pedigree and selection history of tea varieties.</title>
        <authorList>
            <person name="Zhang W."/>
        </authorList>
    </citation>
    <scope>NUCLEOTIDE SEQUENCE [LARGE SCALE GENOMIC DNA]</scope>
    <source>
        <strain evidence="3">cv. G240</strain>
        <tissue evidence="2">Leaf</tissue>
    </source>
</reference>
<dbReference type="InterPro" id="IPR004158">
    <property type="entry name" value="DUF247_pln"/>
</dbReference>
<dbReference type="EMBL" id="JACBKZ010000010">
    <property type="protein sequence ID" value="KAF5940946.1"/>
    <property type="molecule type" value="Genomic_DNA"/>
</dbReference>
<sequence>MAEKPSKLSIYKVPNKLLKLKEDAYTPSIVSIGPFHHKNKAMQAFEEHKRRYMLLLFMRISQAEKCRSTLEECAAAILELEEEARRSYSEKIDLDEYELAEILLVDGCFLLELFLRYSDIENHEESRVEDPFINNARTMATLQHDLALLENQIPFSVLETLLSIIKDNVPQPLRSSFIEHNVATLALLFFKSALDLSDKAIQSKSSELSGTHLLDILHKFYLPKCETSDILELRISDKIPQSRDLQRSGLRVCATKLLKAGIRFAANTADANENLLDINFSASVVTMPPLHIQEAITETIFRNLIAFEQCGGTGTHHIASYVFLMRSLLHSSDDVGILRKEGIIKYDFSGEDVTSLFKSICNGVVLNDFYFSKLRKEVNCYYDAMSRWRKWLELRHDYLSKPWTFISVNTGLIVLILTAMQTYYTGFTYYHH</sequence>